<dbReference type="OrthoDB" id="1201990at2"/>
<dbReference type="AlphaFoldDB" id="A0A1S8TXS4"/>
<comment type="caution">
    <text evidence="1">The sequence shown here is derived from an EMBL/GenBank/DDBJ whole genome shotgun (WGS) entry which is preliminary data.</text>
</comment>
<keyword evidence="2" id="KW-1185">Reference proteome</keyword>
<dbReference type="STRING" id="29367.CLPUN_00230"/>
<accession>A0A1S8TXS4</accession>
<dbReference type="EMBL" id="LZZM01000002">
    <property type="protein sequence ID" value="OOM82603.1"/>
    <property type="molecule type" value="Genomic_DNA"/>
</dbReference>
<reference evidence="1 2" key="1">
    <citation type="submission" date="2016-05" db="EMBL/GenBank/DDBJ databases">
        <title>Microbial solvent formation.</title>
        <authorList>
            <person name="Poehlein A."/>
            <person name="Montoya Solano J.D."/>
            <person name="Flitsch S."/>
            <person name="Krabben P."/>
            <person name="Duerre P."/>
            <person name="Daniel R."/>
        </authorList>
    </citation>
    <scope>NUCLEOTIDE SEQUENCE [LARGE SCALE GENOMIC DNA]</scope>
    <source>
        <strain evidence="1 2">DSM 2619</strain>
    </source>
</reference>
<organism evidence="1 2">
    <name type="scientific">Clostridium puniceum</name>
    <dbReference type="NCBI Taxonomy" id="29367"/>
    <lineage>
        <taxon>Bacteria</taxon>
        <taxon>Bacillati</taxon>
        <taxon>Bacillota</taxon>
        <taxon>Clostridia</taxon>
        <taxon>Eubacteriales</taxon>
        <taxon>Clostridiaceae</taxon>
        <taxon>Clostridium</taxon>
    </lineage>
</organism>
<dbReference type="Proteomes" id="UP000190890">
    <property type="component" value="Unassembled WGS sequence"/>
</dbReference>
<dbReference type="RefSeq" id="WP_077845360.1">
    <property type="nucleotide sequence ID" value="NZ_LZZM01000002.1"/>
</dbReference>
<sequence>MNFNLDTPLYKRKFRIITRFIKQKMGLEKSNYKPNFEMLKYMFKWTNDFEKNRMGDYNFTYDVYKYEFQFCRKIRYG</sequence>
<name>A0A1S8TXS4_9CLOT</name>
<proteinExistence type="predicted"/>
<gene>
    <name evidence="1" type="ORF">CLPUN_00230</name>
</gene>
<protein>
    <submittedName>
        <fullName evidence="1">Uncharacterized protein</fullName>
    </submittedName>
</protein>
<evidence type="ECO:0000313" key="1">
    <source>
        <dbReference type="EMBL" id="OOM82603.1"/>
    </source>
</evidence>
<evidence type="ECO:0000313" key="2">
    <source>
        <dbReference type="Proteomes" id="UP000190890"/>
    </source>
</evidence>